<evidence type="ECO:0000313" key="4">
    <source>
        <dbReference type="Proteomes" id="UP000177894"/>
    </source>
</evidence>
<proteinExistence type="predicted"/>
<keyword evidence="4" id="KW-1185">Reference proteome</keyword>
<dbReference type="PANTHER" id="PTHR12956:SF17">
    <property type="entry name" value="OS01G0749100 PROTEIN"/>
    <property type="match status" value="1"/>
</dbReference>
<reference evidence="3 5" key="2">
    <citation type="submission" date="2017-03" db="EMBL/GenBank/DDBJ databases">
        <title>Complete sequence of Clostridium formicaceticum DSM 92.</title>
        <authorList>
            <person name="Poehlein A."/>
            <person name="Karl M."/>
            <person name="Bengelsdorf F.R."/>
            <person name="Duerre P."/>
            <person name="Daniel R."/>
        </authorList>
    </citation>
    <scope>NUCLEOTIDE SEQUENCE [LARGE SCALE GENOMIC DNA]</scope>
    <source>
        <strain evidence="3 5">DSM 92</strain>
    </source>
</reference>
<dbReference type="AlphaFoldDB" id="A0AAC9RLE6"/>
<protein>
    <recommendedName>
        <fullName evidence="1">TOD1/MUCI70 glycosyltransferase-like domain-containing protein</fullName>
    </recommendedName>
</protein>
<dbReference type="InterPro" id="IPR048354">
    <property type="entry name" value="TOD1_MUCI70_glycTrfase_dom"/>
</dbReference>
<dbReference type="KEGG" id="cfm:BJL90_14665"/>
<name>A0AAC9RLE6_9CLOT</name>
<feature type="domain" description="TOD1/MUCI70 glycosyltransferase-like" evidence="1">
    <location>
        <begin position="4"/>
        <end position="212"/>
    </location>
</feature>
<dbReference type="EMBL" id="CP017603">
    <property type="protein sequence ID" value="AOY76989.1"/>
    <property type="molecule type" value="Genomic_DNA"/>
</dbReference>
<evidence type="ECO:0000259" key="1">
    <source>
        <dbReference type="Pfam" id="PF04765"/>
    </source>
</evidence>
<evidence type="ECO:0000313" key="5">
    <source>
        <dbReference type="Proteomes" id="UP000192478"/>
    </source>
</evidence>
<dbReference type="EMBL" id="CP020559">
    <property type="protein sequence ID" value="ARE87475.1"/>
    <property type="molecule type" value="Genomic_DNA"/>
</dbReference>
<dbReference type="Gene3D" id="3.90.550.10">
    <property type="entry name" value="Spore Coat Polysaccharide Biosynthesis Protein SpsA, Chain A"/>
    <property type="match status" value="1"/>
</dbReference>
<dbReference type="Proteomes" id="UP000177894">
    <property type="component" value="Chromosome"/>
</dbReference>
<dbReference type="RefSeq" id="WP_070969564.1">
    <property type="nucleotide sequence ID" value="NZ_CP017603.1"/>
</dbReference>
<dbReference type="InterPro" id="IPR029044">
    <property type="entry name" value="Nucleotide-diphossugar_trans"/>
</dbReference>
<dbReference type="SUPFAM" id="SSF53448">
    <property type="entry name" value="Nucleotide-diphospho-sugar transferases"/>
    <property type="match status" value="1"/>
</dbReference>
<organism evidence="3 5">
    <name type="scientific">Clostridium formicaceticum</name>
    <dbReference type="NCBI Taxonomy" id="1497"/>
    <lineage>
        <taxon>Bacteria</taxon>
        <taxon>Bacillati</taxon>
        <taxon>Bacillota</taxon>
        <taxon>Clostridia</taxon>
        <taxon>Eubacteriales</taxon>
        <taxon>Clostridiaceae</taxon>
        <taxon>Clostridium</taxon>
    </lineage>
</organism>
<gene>
    <name evidence="2" type="ORF">BJL90_14665</name>
    <name evidence="3" type="ORF">CLFO_18750</name>
</gene>
<evidence type="ECO:0000313" key="2">
    <source>
        <dbReference type="EMBL" id="AOY76989.1"/>
    </source>
</evidence>
<dbReference type="PANTHER" id="PTHR12956">
    <property type="entry name" value="ALKALINE CERAMIDASE-RELATED"/>
    <property type="match status" value="1"/>
</dbReference>
<sequence>MAKNKIAIYTAITGKYEKLKEPRFVSKECDYICFTDDKNMKSNIWEIRKINDPSNHLIKTARRYKILPHVYLPDYEYSIWVDGSMLIIGDLRKLLKKELGNANMAFFKHPTRNCLYDEARVCSKKKDNPKIISKQIERYKLDGYKKKQGLIASGVMIRKHNEAEVKKLMEAWWDEVASFSIRDQISFNYVAWKNKANYKAIQKNIFHNEYFTRTLTGRKRKKTK</sequence>
<dbReference type="Pfam" id="PF04765">
    <property type="entry name" value="TOD1_MUCI70"/>
    <property type="match status" value="1"/>
</dbReference>
<accession>A0AAC9RLE6</accession>
<evidence type="ECO:0000313" key="3">
    <source>
        <dbReference type="EMBL" id="ARE87475.1"/>
    </source>
</evidence>
<dbReference type="Proteomes" id="UP000192478">
    <property type="component" value="Chromosome"/>
</dbReference>
<reference evidence="2 4" key="1">
    <citation type="submission" date="2016-10" db="EMBL/GenBank/DDBJ databases">
        <title>Complete Genome Sequence of Acetogen Clostridium formicoaceticum ATCC 27076.</title>
        <authorList>
            <person name="Bao T."/>
            <person name="Cheng C."/>
            <person name="Zhao J."/>
            <person name="Yang S.-T."/>
            <person name="Wang J."/>
            <person name="Wang M."/>
        </authorList>
    </citation>
    <scope>NUCLEOTIDE SEQUENCE [LARGE SCALE GENOMIC DNA]</scope>
    <source>
        <strain evidence="2 4">ATCC 27076</strain>
    </source>
</reference>
<dbReference type="InterPro" id="IPR006852">
    <property type="entry name" value="TOD1_MUCI70"/>
</dbReference>